<evidence type="ECO:0000313" key="1">
    <source>
        <dbReference type="EMBL" id="MBO2461501.1"/>
    </source>
</evidence>
<evidence type="ECO:0000313" key="2">
    <source>
        <dbReference type="Proteomes" id="UP000680206"/>
    </source>
</evidence>
<organism evidence="1 2">
    <name type="scientific">Actinomadura violacea</name>
    <dbReference type="NCBI Taxonomy" id="2819934"/>
    <lineage>
        <taxon>Bacteria</taxon>
        <taxon>Bacillati</taxon>
        <taxon>Actinomycetota</taxon>
        <taxon>Actinomycetes</taxon>
        <taxon>Streptosporangiales</taxon>
        <taxon>Thermomonosporaceae</taxon>
        <taxon>Actinomadura</taxon>
    </lineage>
</organism>
<dbReference type="RefSeq" id="WP_208244860.1">
    <property type="nucleotide sequence ID" value="NZ_JAGEPF010000018.1"/>
</dbReference>
<dbReference type="Proteomes" id="UP000680206">
    <property type="component" value="Unassembled WGS sequence"/>
</dbReference>
<dbReference type="EMBL" id="JAGEPF010000018">
    <property type="protein sequence ID" value="MBO2461501.1"/>
    <property type="molecule type" value="Genomic_DNA"/>
</dbReference>
<name>A0ABS3RXL1_9ACTN</name>
<sequence length="195" mass="20979">MMYELKHSPLRLPHGRLRVTGKTAHRTHDGEAFAATVQLDKEIVGTIENEGTGGETRFIPGPPASAISERIALWNQLVAGAEFARASVTRLRATDSGKVPAEYVADALVTEYETSTWLAAIGATGQGGVRSFDPSLGLSTTYIPYGAPAGYKAAHDRALVEQLKTQELEEGDIWQVWTGEAWKDLTEAPATDEGA</sequence>
<gene>
    <name evidence="1" type="ORF">J4709_28355</name>
</gene>
<comment type="caution">
    <text evidence="1">The sequence shown here is derived from an EMBL/GenBank/DDBJ whole genome shotgun (WGS) entry which is preliminary data.</text>
</comment>
<protein>
    <submittedName>
        <fullName evidence="1">Uncharacterized protein</fullName>
    </submittedName>
</protein>
<proteinExistence type="predicted"/>
<reference evidence="1 2" key="1">
    <citation type="submission" date="2021-03" db="EMBL/GenBank/DDBJ databases">
        <title>Actinomadura violae sp. nov., isolated from lichen in Thailand.</title>
        <authorList>
            <person name="Kanchanasin P."/>
            <person name="Saeng-In P."/>
            <person name="Phongsopitanun W."/>
            <person name="Yuki M."/>
            <person name="Kudo T."/>
            <person name="Ohkuma M."/>
            <person name="Tanasupawat S."/>
        </authorList>
    </citation>
    <scope>NUCLEOTIDE SEQUENCE [LARGE SCALE GENOMIC DNA]</scope>
    <source>
        <strain evidence="1 2">LCR2-06</strain>
    </source>
</reference>
<keyword evidence="2" id="KW-1185">Reference proteome</keyword>
<accession>A0ABS3RXL1</accession>